<name>A0A6J5S1F5_9CAUD</name>
<sequence>MQDLQVLVAELEIMKKKDVEYSSYANETQDMRALAMSYFIKSEIKSIKSEISMLQEEI</sequence>
<organism evidence="1">
    <name type="scientific">uncultured Caudovirales phage</name>
    <dbReference type="NCBI Taxonomy" id="2100421"/>
    <lineage>
        <taxon>Viruses</taxon>
        <taxon>Duplodnaviria</taxon>
        <taxon>Heunggongvirae</taxon>
        <taxon>Uroviricota</taxon>
        <taxon>Caudoviricetes</taxon>
        <taxon>Peduoviridae</taxon>
        <taxon>Maltschvirus</taxon>
        <taxon>Maltschvirus maltsch</taxon>
    </lineage>
</organism>
<proteinExistence type="predicted"/>
<protein>
    <submittedName>
        <fullName evidence="1">Uncharacterized protein</fullName>
    </submittedName>
</protein>
<evidence type="ECO:0000313" key="1">
    <source>
        <dbReference type="EMBL" id="CAB4202085.1"/>
    </source>
</evidence>
<accession>A0A6J5S1F5</accession>
<gene>
    <name evidence="1" type="ORF">UFOVP1361_49</name>
</gene>
<dbReference type="EMBL" id="LR797308">
    <property type="protein sequence ID" value="CAB4202085.1"/>
    <property type="molecule type" value="Genomic_DNA"/>
</dbReference>
<reference evidence="1" key="1">
    <citation type="submission" date="2020-05" db="EMBL/GenBank/DDBJ databases">
        <authorList>
            <person name="Chiriac C."/>
            <person name="Salcher M."/>
            <person name="Ghai R."/>
            <person name="Kavagutti S V."/>
        </authorList>
    </citation>
    <scope>NUCLEOTIDE SEQUENCE</scope>
</reference>